<dbReference type="Gene3D" id="3.30.450.40">
    <property type="match status" value="1"/>
</dbReference>
<proteinExistence type="predicted"/>
<dbReference type="PANTHER" id="PTHR44757:SF2">
    <property type="entry name" value="BIOFILM ARCHITECTURE MAINTENANCE PROTEIN MBAA"/>
    <property type="match status" value="1"/>
</dbReference>
<dbReference type="SMART" id="SM00086">
    <property type="entry name" value="PAC"/>
    <property type="match status" value="1"/>
</dbReference>
<dbReference type="NCBIfam" id="TIGR00254">
    <property type="entry name" value="GGDEF"/>
    <property type="match status" value="1"/>
</dbReference>
<dbReference type="PROSITE" id="PS50112">
    <property type="entry name" value="PAS"/>
    <property type="match status" value="1"/>
</dbReference>
<dbReference type="InterPro" id="IPR013656">
    <property type="entry name" value="PAS_4"/>
</dbReference>
<dbReference type="Gene3D" id="3.20.20.450">
    <property type="entry name" value="EAL domain"/>
    <property type="match status" value="1"/>
</dbReference>
<dbReference type="Proteomes" id="UP001518989">
    <property type="component" value="Unassembled WGS sequence"/>
</dbReference>
<dbReference type="InterPro" id="IPR043128">
    <property type="entry name" value="Rev_trsase/Diguanyl_cyclase"/>
</dbReference>
<dbReference type="PROSITE" id="PS50887">
    <property type="entry name" value="GGDEF"/>
    <property type="match status" value="1"/>
</dbReference>
<dbReference type="InterPro" id="IPR000014">
    <property type="entry name" value="PAS"/>
</dbReference>
<dbReference type="PROSITE" id="PS50883">
    <property type="entry name" value="EAL"/>
    <property type="match status" value="1"/>
</dbReference>
<dbReference type="InterPro" id="IPR035965">
    <property type="entry name" value="PAS-like_dom_sf"/>
</dbReference>
<evidence type="ECO:0000259" key="3">
    <source>
        <dbReference type="PROSITE" id="PS50883"/>
    </source>
</evidence>
<dbReference type="Pfam" id="PF08447">
    <property type="entry name" value="PAS_3"/>
    <property type="match status" value="1"/>
</dbReference>
<dbReference type="InterPro" id="IPR029787">
    <property type="entry name" value="Nucleotide_cyclase"/>
</dbReference>
<accession>A0ABS3KYS7</accession>
<evidence type="ECO:0000259" key="2">
    <source>
        <dbReference type="PROSITE" id="PS50113"/>
    </source>
</evidence>
<dbReference type="SUPFAM" id="SSF55781">
    <property type="entry name" value="GAF domain-like"/>
    <property type="match status" value="1"/>
</dbReference>
<gene>
    <name evidence="5" type="ORF">IAI61_22390</name>
</gene>
<evidence type="ECO:0000259" key="4">
    <source>
        <dbReference type="PROSITE" id="PS50887"/>
    </source>
</evidence>
<dbReference type="SUPFAM" id="SSF141868">
    <property type="entry name" value="EAL domain-like"/>
    <property type="match status" value="1"/>
</dbReference>
<dbReference type="SMART" id="SM00267">
    <property type="entry name" value="GGDEF"/>
    <property type="match status" value="1"/>
</dbReference>
<dbReference type="SUPFAM" id="SSF55073">
    <property type="entry name" value="Nucleotide cyclase"/>
    <property type="match status" value="1"/>
</dbReference>
<name>A0ABS3KYS7_9PROT</name>
<feature type="domain" description="EAL" evidence="3">
    <location>
        <begin position="591"/>
        <end position="841"/>
    </location>
</feature>
<dbReference type="CDD" id="cd01949">
    <property type="entry name" value="GGDEF"/>
    <property type="match status" value="1"/>
</dbReference>
<dbReference type="SMART" id="SM00052">
    <property type="entry name" value="EAL"/>
    <property type="match status" value="1"/>
</dbReference>
<dbReference type="InterPro" id="IPR001610">
    <property type="entry name" value="PAC"/>
</dbReference>
<dbReference type="Pfam" id="PF00563">
    <property type="entry name" value="EAL"/>
    <property type="match status" value="1"/>
</dbReference>
<keyword evidence="6" id="KW-1185">Reference proteome</keyword>
<feature type="domain" description="GGDEF" evidence="4">
    <location>
        <begin position="449"/>
        <end position="583"/>
    </location>
</feature>
<dbReference type="CDD" id="cd00130">
    <property type="entry name" value="PAS"/>
    <property type="match status" value="1"/>
</dbReference>
<dbReference type="CDD" id="cd01948">
    <property type="entry name" value="EAL"/>
    <property type="match status" value="1"/>
</dbReference>
<dbReference type="PANTHER" id="PTHR44757">
    <property type="entry name" value="DIGUANYLATE CYCLASE DGCP"/>
    <property type="match status" value="1"/>
</dbReference>
<dbReference type="InterPro" id="IPR001633">
    <property type="entry name" value="EAL_dom"/>
</dbReference>
<dbReference type="InterPro" id="IPR003018">
    <property type="entry name" value="GAF"/>
</dbReference>
<organism evidence="5 6">
    <name type="scientific">Roseomonas haemaphysalidis</name>
    <dbReference type="NCBI Taxonomy" id="2768162"/>
    <lineage>
        <taxon>Bacteria</taxon>
        <taxon>Pseudomonadati</taxon>
        <taxon>Pseudomonadota</taxon>
        <taxon>Alphaproteobacteria</taxon>
        <taxon>Acetobacterales</taxon>
        <taxon>Roseomonadaceae</taxon>
        <taxon>Roseomonas</taxon>
    </lineage>
</organism>
<dbReference type="SUPFAM" id="SSF55785">
    <property type="entry name" value="PYP-like sensor domain (PAS domain)"/>
    <property type="match status" value="2"/>
</dbReference>
<dbReference type="PROSITE" id="PS50113">
    <property type="entry name" value="PAC"/>
    <property type="match status" value="1"/>
</dbReference>
<evidence type="ECO:0000259" key="1">
    <source>
        <dbReference type="PROSITE" id="PS50112"/>
    </source>
</evidence>
<protein>
    <submittedName>
        <fullName evidence="5">EAL domain-containing protein</fullName>
    </submittedName>
</protein>
<dbReference type="SMART" id="SM00091">
    <property type="entry name" value="PAS"/>
    <property type="match status" value="2"/>
</dbReference>
<comment type="caution">
    <text evidence="5">The sequence shown here is derived from an EMBL/GenBank/DDBJ whole genome shotgun (WGS) entry which is preliminary data.</text>
</comment>
<reference evidence="5 6" key="1">
    <citation type="submission" date="2020-09" db="EMBL/GenBank/DDBJ databases">
        <title>Roseomonas.</title>
        <authorList>
            <person name="Zhu W."/>
        </authorList>
    </citation>
    <scope>NUCLEOTIDE SEQUENCE [LARGE SCALE GENOMIC DNA]</scope>
    <source>
        <strain evidence="5 6">573</strain>
    </source>
</reference>
<dbReference type="InterPro" id="IPR029016">
    <property type="entry name" value="GAF-like_dom_sf"/>
</dbReference>
<feature type="domain" description="PAC" evidence="2">
    <location>
        <begin position="250"/>
        <end position="302"/>
    </location>
</feature>
<sequence length="846" mass="94565">MDLISEAVSLRPSDEVERVCSVQRTGLLDTPLDPRFDRLTRLTARLFDAPLAMVSLMDSDRLWLMAAVGFAQGLSAPRDDTFCAYTVLDPTQPLIVPDTRQDPRFASNPFVTGPESICFYAGVPVLDAEKRVLGSLCVFDTKPRHLSSSEVETLCDLAFQASVILQMEQAAAAQRESEEHHRWAVALSPQSQWVADANGNLLEIRAEFLDQLGMTLDEVHDEGWIRSVFPDDQARVRDTFVHSLRTGERMDYEFRFCMVDGSRRWVRSRAAPRRDEAGQIVRWYGAVEDIDDRKTIELAVEEGRRRLEGVLESTTDFVAFFDRDWRATYLNPHFRCIEAYAELLGKVLWEAMPDLIGSSVEKSLRQAQDSGSPVNLEWYSSRLGGWMDVHAYPTPQGISLFIRDVTEQHQLSQQLLHQVEHDPLTDLPNRTLLHSELRARLGGNPQGVGGQALLRLRLDGFRSATDTFGPAMGEALIQRAAERLQHFVQAGCFVAALDGPEFAVLPVSTIQRPTLDALANDLLDTLERPYSENGSTIRLKLSVGIARTPDDAQDADQLLQAAEIAMSQARSGDGQGYSHFTASMRQGLENRHQLVRDLREAAERCEISLAYQPLVDFPLGQIGGFEALMRWRHPTRGAVSPAEFIPVAEQSGVIMELGAIALRQACQDAMTWRSPVRVAVNLSPVQFRDPKLVALVAHILEETKLPASRLKLEITETVLLEDSETNLAVLHQLKDLGVLIVLDDFGTGYSSLGYLQRFPFHKLKIDQSFVRPLIERPESQAIVRSILDLARALGIDTTAEGVETQEQLQWLVREGCGQIQGYLLGRPMPAGDVNRFLQDFACPRGH</sequence>
<dbReference type="Pfam" id="PF00990">
    <property type="entry name" value="GGDEF"/>
    <property type="match status" value="1"/>
</dbReference>
<dbReference type="InterPro" id="IPR035919">
    <property type="entry name" value="EAL_sf"/>
</dbReference>
<dbReference type="Gene3D" id="3.30.450.20">
    <property type="entry name" value="PAS domain"/>
    <property type="match status" value="2"/>
</dbReference>
<dbReference type="InterPro" id="IPR013655">
    <property type="entry name" value="PAS_fold_3"/>
</dbReference>
<dbReference type="InterPro" id="IPR000700">
    <property type="entry name" value="PAS-assoc_C"/>
</dbReference>
<dbReference type="EMBL" id="JACTNG010000021">
    <property type="protein sequence ID" value="MBO1081783.1"/>
    <property type="molecule type" value="Genomic_DNA"/>
</dbReference>
<dbReference type="Pfam" id="PF01590">
    <property type="entry name" value="GAF"/>
    <property type="match status" value="1"/>
</dbReference>
<dbReference type="Gene3D" id="3.30.70.270">
    <property type="match status" value="1"/>
</dbReference>
<evidence type="ECO:0000313" key="5">
    <source>
        <dbReference type="EMBL" id="MBO1081783.1"/>
    </source>
</evidence>
<dbReference type="InterPro" id="IPR052155">
    <property type="entry name" value="Biofilm_reg_signaling"/>
</dbReference>
<dbReference type="InterPro" id="IPR000160">
    <property type="entry name" value="GGDEF_dom"/>
</dbReference>
<dbReference type="Pfam" id="PF08448">
    <property type="entry name" value="PAS_4"/>
    <property type="match status" value="1"/>
</dbReference>
<feature type="domain" description="PAS" evidence="1">
    <location>
        <begin position="177"/>
        <end position="247"/>
    </location>
</feature>
<evidence type="ECO:0000313" key="6">
    <source>
        <dbReference type="Proteomes" id="UP001518989"/>
    </source>
</evidence>
<dbReference type="NCBIfam" id="TIGR00229">
    <property type="entry name" value="sensory_box"/>
    <property type="match status" value="1"/>
</dbReference>
<dbReference type="SMART" id="SM00065">
    <property type="entry name" value="GAF"/>
    <property type="match status" value="1"/>
</dbReference>